<accession>A0A3B0SG51</accession>
<protein>
    <submittedName>
        <fullName evidence="1">Uncharacterized protein</fullName>
    </submittedName>
</protein>
<sequence>MNISRISQYAGGLACAVLIQSPAMAADPAPTDTSLCAVSGLNAKIEAGGGYYKDNSNNTKGGRLHVAGSVALPLSCVFGLQFDGAIGSLDGRTMGGGAIHAFTRDPSSYLLGGYGEYSIAGNNDVWRFGGEGELYWGQITFSALAGYENSDLTNSDVFAAIDLSFYATDNFKISAGYRRFLDIDAAAVGAEWQLDNTPFSVFTEGQVGSNKYLSVIGGVRFHFGGPQKSLIRRHREDDPFNRLTQLIRRVAPAAAAPGGGGENGGGEIF</sequence>
<dbReference type="AlphaFoldDB" id="A0A3B0SG51"/>
<reference evidence="1" key="1">
    <citation type="submission" date="2018-06" db="EMBL/GenBank/DDBJ databases">
        <authorList>
            <person name="Zhirakovskaya E."/>
        </authorList>
    </citation>
    <scope>NUCLEOTIDE SEQUENCE</scope>
</reference>
<name>A0A3B0SG51_9ZZZZ</name>
<evidence type="ECO:0000313" key="1">
    <source>
        <dbReference type="EMBL" id="VAW03103.1"/>
    </source>
</evidence>
<proteinExistence type="predicted"/>
<dbReference type="EMBL" id="UOEC01000206">
    <property type="protein sequence ID" value="VAW03103.1"/>
    <property type="molecule type" value="Genomic_DNA"/>
</dbReference>
<organism evidence="1">
    <name type="scientific">hydrothermal vent metagenome</name>
    <dbReference type="NCBI Taxonomy" id="652676"/>
    <lineage>
        <taxon>unclassified sequences</taxon>
        <taxon>metagenomes</taxon>
        <taxon>ecological metagenomes</taxon>
    </lineage>
</organism>
<gene>
    <name evidence="1" type="ORF">MNBD_ALPHA08-178</name>
</gene>